<reference evidence="5 6" key="1">
    <citation type="submission" date="2018-06" db="EMBL/GenBank/DDBJ databases">
        <title>Lujinxingia sediminis gen. nov. sp. nov., a new facultative anaerobic member of the class Deltaproteobacteria, and proposal of Lujinxingaceae fam. nov.</title>
        <authorList>
            <person name="Guo L.-Y."/>
            <person name="Li C.-M."/>
            <person name="Wang S."/>
            <person name="Du Z.-J."/>
        </authorList>
    </citation>
    <scope>NUCLEOTIDE SEQUENCE [LARGE SCALE GENOMIC DNA]</scope>
    <source>
        <strain evidence="5 6">FA350</strain>
    </source>
</reference>
<evidence type="ECO:0000256" key="1">
    <source>
        <dbReference type="ARBA" id="ARBA00008754"/>
    </source>
</evidence>
<dbReference type="GO" id="GO:0009052">
    <property type="term" value="P:pentose-phosphate shunt, non-oxidative branch"/>
    <property type="evidence" value="ECO:0007669"/>
    <property type="project" value="TreeGrafter"/>
</dbReference>
<dbReference type="SUPFAM" id="SSF89623">
    <property type="entry name" value="Ribose/Galactose isomerase RpiB/AlsB"/>
    <property type="match status" value="1"/>
</dbReference>
<dbReference type="RefSeq" id="WP_111337575.1">
    <property type="nucleotide sequence ID" value="NZ_CP030032.1"/>
</dbReference>
<dbReference type="OrthoDB" id="1778624at2"/>
<protein>
    <submittedName>
        <fullName evidence="5">Ribose 5-phosphate isomerase B</fullName>
        <ecNumber evidence="5">5.3.1.6</ecNumber>
    </submittedName>
</protein>
<dbReference type="PIRSF" id="PIRSF005384">
    <property type="entry name" value="RpiB_LacA_B"/>
    <property type="match status" value="1"/>
</dbReference>
<evidence type="ECO:0000313" key="6">
    <source>
        <dbReference type="Proteomes" id="UP000249799"/>
    </source>
</evidence>
<dbReference type="EMBL" id="CP030032">
    <property type="protein sequence ID" value="AWV91376.1"/>
    <property type="molecule type" value="Genomic_DNA"/>
</dbReference>
<dbReference type="AlphaFoldDB" id="A0A2Z4FRT0"/>
<dbReference type="GO" id="GO:0019316">
    <property type="term" value="P:D-allose catabolic process"/>
    <property type="evidence" value="ECO:0007669"/>
    <property type="project" value="TreeGrafter"/>
</dbReference>
<dbReference type="InterPro" id="IPR004785">
    <property type="entry name" value="RpiB"/>
</dbReference>
<keyword evidence="2 5" id="KW-0413">Isomerase</keyword>
<sequence>MQVAIASDHAGVELKAALAEWLIARGVSLRDLGPQDGQSVDYPDYAKRLGDEVVQGRAQKGVLICGSGVGVSIAVNKVAGVRAALVSEPLSASLARQHNDANVICLGARIVGEAMARACVQAFLDGEFDPGDDGRHQRRVDKIAAVRASSTP</sequence>
<dbReference type="EC" id="5.3.1.6" evidence="5"/>
<evidence type="ECO:0000256" key="3">
    <source>
        <dbReference type="PIRSR" id="PIRSR005384-1"/>
    </source>
</evidence>
<dbReference type="Gene3D" id="3.40.1400.10">
    <property type="entry name" value="Sugar-phosphate isomerase, RpiB/LacA/LacB"/>
    <property type="match status" value="1"/>
</dbReference>
<organism evidence="5 6">
    <name type="scientific">Bradymonas sediminis</name>
    <dbReference type="NCBI Taxonomy" id="1548548"/>
    <lineage>
        <taxon>Bacteria</taxon>
        <taxon>Deltaproteobacteria</taxon>
        <taxon>Bradymonadales</taxon>
        <taxon>Bradymonadaceae</taxon>
        <taxon>Bradymonas</taxon>
    </lineage>
</organism>
<proteinExistence type="inferred from homology"/>
<evidence type="ECO:0000256" key="2">
    <source>
        <dbReference type="ARBA" id="ARBA00023235"/>
    </source>
</evidence>
<dbReference type="InterPro" id="IPR003500">
    <property type="entry name" value="RpiB_LacA_LacB"/>
</dbReference>
<feature type="binding site" evidence="4">
    <location>
        <position position="109"/>
    </location>
    <ligand>
        <name>D-ribulose 5-phosphate</name>
        <dbReference type="ChEBI" id="CHEBI:58121"/>
    </ligand>
</feature>
<feature type="binding site" evidence="4">
    <location>
        <position position="135"/>
    </location>
    <ligand>
        <name>D-ribulose 5-phosphate</name>
        <dbReference type="ChEBI" id="CHEBI:58121"/>
    </ligand>
</feature>
<feature type="binding site" evidence="4">
    <location>
        <begin position="8"/>
        <end position="9"/>
    </location>
    <ligand>
        <name>D-ribulose 5-phosphate</name>
        <dbReference type="ChEBI" id="CHEBI:58121"/>
    </ligand>
</feature>
<keyword evidence="6" id="KW-1185">Reference proteome</keyword>
<dbReference type="Pfam" id="PF02502">
    <property type="entry name" value="LacAB_rpiB"/>
    <property type="match status" value="1"/>
</dbReference>
<accession>A0A2Z4FRT0</accession>
<dbReference type="Proteomes" id="UP000249799">
    <property type="component" value="Chromosome"/>
</dbReference>
<feature type="active site" description="Proton acceptor" evidence="3">
    <location>
        <position position="65"/>
    </location>
</feature>
<evidence type="ECO:0000256" key="4">
    <source>
        <dbReference type="PIRSR" id="PIRSR005384-2"/>
    </source>
</evidence>
<dbReference type="PANTHER" id="PTHR30345">
    <property type="entry name" value="RIBOSE-5-PHOSPHATE ISOMERASE B"/>
    <property type="match status" value="1"/>
</dbReference>
<feature type="binding site" evidence="4">
    <location>
        <position position="139"/>
    </location>
    <ligand>
        <name>D-ribulose 5-phosphate</name>
        <dbReference type="ChEBI" id="CHEBI:58121"/>
    </ligand>
</feature>
<dbReference type="NCBIfam" id="TIGR01120">
    <property type="entry name" value="rpiB"/>
    <property type="match status" value="1"/>
</dbReference>
<dbReference type="NCBIfam" id="TIGR00689">
    <property type="entry name" value="rpiB_lacA_lacB"/>
    <property type="match status" value="1"/>
</dbReference>
<name>A0A2Z4FRT0_9DELT</name>
<dbReference type="NCBIfam" id="NF004051">
    <property type="entry name" value="PRK05571.1"/>
    <property type="match status" value="1"/>
</dbReference>
<comment type="similarity">
    <text evidence="1">Belongs to the LacAB/RpiB family.</text>
</comment>
<gene>
    <name evidence="5" type="primary">rpiB</name>
    <name evidence="5" type="ORF">DN745_07000</name>
</gene>
<feature type="binding site" evidence="4">
    <location>
        <position position="99"/>
    </location>
    <ligand>
        <name>D-ribulose 5-phosphate</name>
        <dbReference type="ChEBI" id="CHEBI:58121"/>
    </ligand>
</feature>
<feature type="binding site" evidence="4">
    <location>
        <begin position="66"/>
        <end position="70"/>
    </location>
    <ligand>
        <name>D-ribulose 5-phosphate</name>
        <dbReference type="ChEBI" id="CHEBI:58121"/>
    </ligand>
</feature>
<dbReference type="InterPro" id="IPR036569">
    <property type="entry name" value="RpiB_LacA_LacB_sf"/>
</dbReference>
<dbReference type="PANTHER" id="PTHR30345:SF0">
    <property type="entry name" value="DNA DAMAGE-REPAIR_TOLERATION PROTEIN DRT102"/>
    <property type="match status" value="1"/>
</dbReference>
<feature type="active site" description="Proton donor" evidence="3">
    <location>
        <position position="98"/>
    </location>
</feature>
<dbReference type="KEGG" id="bsed:DN745_07000"/>
<dbReference type="GO" id="GO:0004751">
    <property type="term" value="F:ribose-5-phosphate isomerase activity"/>
    <property type="evidence" value="ECO:0007669"/>
    <property type="project" value="UniProtKB-EC"/>
</dbReference>
<evidence type="ECO:0000313" key="5">
    <source>
        <dbReference type="EMBL" id="AWV91376.1"/>
    </source>
</evidence>